<dbReference type="Gene3D" id="1.25.40.10">
    <property type="entry name" value="Tetratricopeptide repeat domain"/>
    <property type="match status" value="1"/>
</dbReference>
<keyword evidence="7" id="KW-0001">2Fe-2S</keyword>
<dbReference type="GO" id="GO:0005634">
    <property type="term" value="C:nucleus"/>
    <property type="evidence" value="ECO:0007669"/>
    <property type="project" value="UniProtKB-SubCell"/>
</dbReference>
<dbReference type="InterPro" id="IPR046341">
    <property type="entry name" value="SET_dom_sf"/>
</dbReference>
<dbReference type="SUPFAM" id="SSF54292">
    <property type="entry name" value="2Fe-2S ferredoxin-like"/>
    <property type="match status" value="1"/>
</dbReference>
<keyword evidence="4" id="KW-0489">Methyltransferase</keyword>
<reference evidence="15 16" key="2">
    <citation type="submission" date="2018-11" db="EMBL/GenBank/DDBJ databases">
        <authorList>
            <consortium name="Pathogen Informatics"/>
        </authorList>
    </citation>
    <scope>NUCLEOTIDE SEQUENCE [LARGE SCALE GENOMIC DNA]</scope>
</reference>
<evidence type="ECO:0000256" key="12">
    <source>
        <dbReference type="ARBA" id="ARBA00034078"/>
    </source>
</evidence>
<organism evidence="17">
    <name type="scientific">Hymenolepis diminuta</name>
    <name type="common">Rat tapeworm</name>
    <dbReference type="NCBI Taxonomy" id="6216"/>
    <lineage>
        <taxon>Eukaryota</taxon>
        <taxon>Metazoa</taxon>
        <taxon>Spiralia</taxon>
        <taxon>Lophotrochozoa</taxon>
        <taxon>Platyhelminthes</taxon>
        <taxon>Cestoda</taxon>
        <taxon>Eucestoda</taxon>
        <taxon>Cyclophyllidea</taxon>
        <taxon>Hymenolepididae</taxon>
        <taxon>Hymenolepis</taxon>
    </lineage>
</organism>
<dbReference type="GO" id="GO:0008168">
    <property type="term" value="F:methyltransferase activity"/>
    <property type="evidence" value="ECO:0007669"/>
    <property type="project" value="UniProtKB-KW"/>
</dbReference>
<dbReference type="GO" id="GO:0042826">
    <property type="term" value="F:histone deacetylase binding"/>
    <property type="evidence" value="ECO:0007669"/>
    <property type="project" value="TreeGrafter"/>
</dbReference>
<dbReference type="Gene3D" id="2.170.270.10">
    <property type="entry name" value="SET domain"/>
    <property type="match status" value="1"/>
</dbReference>
<dbReference type="InterPro" id="IPR044421">
    <property type="entry name" value="SMYD4_SET"/>
</dbReference>
<sequence length="724" mass="82842">RRLIGDYEWQDPKSPEEIVYVSFKDRDGNVKRVAGKVGDNVMYLAHRYKIDIEGACEASCACSTCHVFVKDEFLNKLPDASDEENDMLDQAPCLKLNSRLAERCITKAYKGLGHFAKKAMNTSGGMFHFPYLNHFRLKNYQLASESYRKGLLVAPQESNEFALLHGNLSAALFHQFKWAACVWHTCLALKYLRDNNTAIDKRLNQRLKQVLEELHKGDLVELNKCFEWISNYQGDESKPNEHEERYGSVNVPIPKYGRRDLKAFSSQLIMKESPEQGRYVISEGNFTAGDVLASEPAGGWLGSKYSKLPTEELAVASCILLPFQRHNRCFTCHSQLESIGYICPDCNDAAFCGPPSTCFAKHFNGGQFEIPQWHKDECRFIFLLNSIGLGHLCYRLGTLRERKILRTDGDVSLDNLFDSFKYFPSHFEYALTGWLCGLLMEKIGLPNVGEWCFGMLRRLQCNAHALTEISIETPESDNLSGIIQERIGVGLFPAVSLINHACEPNIVYQFLNGFIVIRCIKDLKPGDEILACYGPHYLRHPDTELRRKILYEQYFFKCSCGHCSQKDKKINIISSETMEEWKKLVKQIRAKKTPISRYKSLFDRLKVLSSLQSSQNFEPSYGEMADETARRLLNDAHAVASFRESQKIVIYLINESSEYVRERFGVNSTEYAWELTKMLIVVKAFGLPSSEKAKRSVRRIISLNYGEREAERLLSGEKLRDIFE</sequence>
<evidence type="ECO:0000256" key="8">
    <source>
        <dbReference type="ARBA" id="ARBA00022723"/>
    </source>
</evidence>
<dbReference type="GO" id="GO:0140647">
    <property type="term" value="P:P450-containing electron transport chain"/>
    <property type="evidence" value="ECO:0007669"/>
    <property type="project" value="InterPro"/>
</dbReference>
<reference evidence="17" key="1">
    <citation type="submission" date="2017-02" db="UniProtKB">
        <authorList>
            <consortium name="WormBaseParasite"/>
        </authorList>
    </citation>
    <scope>IDENTIFICATION</scope>
</reference>
<dbReference type="InterPro" id="IPR001055">
    <property type="entry name" value="Adrenodoxin-like"/>
</dbReference>
<keyword evidence="3" id="KW-0963">Cytoplasm</keyword>
<comment type="catalytic activity">
    <reaction evidence="13">
        <text>L-lysyl-[protein] + S-adenosyl-L-methionine = N(6)-methyl-L-lysyl-[protein] + S-adenosyl-L-homocysteine + H(+)</text>
        <dbReference type="Rhea" id="RHEA:51736"/>
        <dbReference type="Rhea" id="RHEA-COMP:9752"/>
        <dbReference type="Rhea" id="RHEA-COMP:13053"/>
        <dbReference type="ChEBI" id="CHEBI:15378"/>
        <dbReference type="ChEBI" id="CHEBI:29969"/>
        <dbReference type="ChEBI" id="CHEBI:57856"/>
        <dbReference type="ChEBI" id="CHEBI:59789"/>
        <dbReference type="ChEBI" id="CHEBI:61929"/>
    </reaction>
</comment>
<evidence type="ECO:0000256" key="11">
    <source>
        <dbReference type="ARBA" id="ARBA00023242"/>
    </source>
</evidence>
<dbReference type="PANTHER" id="PTHR46165">
    <property type="entry name" value="SET AND MYND DOMAIN-CONTAINING PROTEIN 4"/>
    <property type="match status" value="1"/>
</dbReference>
<dbReference type="CDD" id="cd10536">
    <property type="entry name" value="SET_SMYD4"/>
    <property type="match status" value="1"/>
</dbReference>
<dbReference type="Pfam" id="PF00111">
    <property type="entry name" value="Fer2"/>
    <property type="match status" value="1"/>
</dbReference>
<accession>A0A0R3SQX3</accession>
<dbReference type="InterPro" id="IPR011990">
    <property type="entry name" value="TPR-like_helical_dom_sf"/>
</dbReference>
<evidence type="ECO:0000256" key="2">
    <source>
        <dbReference type="ARBA" id="ARBA00004496"/>
    </source>
</evidence>
<dbReference type="PRINTS" id="PR00355">
    <property type="entry name" value="ADRENODOXIN"/>
</dbReference>
<dbReference type="InterPro" id="IPR012675">
    <property type="entry name" value="Beta-grasp_dom_sf"/>
</dbReference>
<keyword evidence="11" id="KW-0539">Nucleus</keyword>
<evidence type="ECO:0000256" key="1">
    <source>
        <dbReference type="ARBA" id="ARBA00004123"/>
    </source>
</evidence>
<dbReference type="GO" id="GO:0051537">
    <property type="term" value="F:2 iron, 2 sulfur cluster binding"/>
    <property type="evidence" value="ECO:0007669"/>
    <property type="project" value="UniProtKB-KW"/>
</dbReference>
<dbReference type="InterPro" id="IPR018298">
    <property type="entry name" value="Adrenodoxin_Fe-S_BS"/>
</dbReference>
<evidence type="ECO:0000259" key="14">
    <source>
        <dbReference type="PROSITE" id="PS50280"/>
    </source>
</evidence>
<evidence type="ECO:0000256" key="9">
    <source>
        <dbReference type="ARBA" id="ARBA00023004"/>
    </source>
</evidence>
<dbReference type="InterPro" id="IPR036010">
    <property type="entry name" value="2Fe-2S_ferredoxin-like_sf"/>
</dbReference>
<dbReference type="PANTHER" id="PTHR46165:SF2">
    <property type="entry name" value="SET AND MYND DOMAIN-CONTAINING PROTEIN 4"/>
    <property type="match status" value="1"/>
</dbReference>
<evidence type="ECO:0000256" key="3">
    <source>
        <dbReference type="ARBA" id="ARBA00022490"/>
    </source>
</evidence>
<dbReference type="STRING" id="6216.A0A0R3SQX3"/>
<dbReference type="GO" id="GO:0032259">
    <property type="term" value="P:methylation"/>
    <property type="evidence" value="ECO:0007669"/>
    <property type="project" value="UniProtKB-KW"/>
</dbReference>
<keyword evidence="10" id="KW-0411">Iron-sulfur</keyword>
<dbReference type="PROSITE" id="PS50280">
    <property type="entry name" value="SET"/>
    <property type="match status" value="1"/>
</dbReference>
<evidence type="ECO:0000256" key="5">
    <source>
        <dbReference type="ARBA" id="ARBA00022679"/>
    </source>
</evidence>
<feature type="domain" description="SET" evidence="14">
    <location>
        <begin position="266"/>
        <end position="534"/>
    </location>
</feature>
<dbReference type="GO" id="GO:0046872">
    <property type="term" value="F:metal ion binding"/>
    <property type="evidence" value="ECO:0007669"/>
    <property type="project" value="UniProtKB-KW"/>
</dbReference>
<evidence type="ECO:0000313" key="17">
    <source>
        <dbReference type="WBParaSite" id="HDID_0000750901-mRNA-1"/>
    </source>
</evidence>
<dbReference type="Gene3D" id="6.10.140.2220">
    <property type="match status" value="1"/>
</dbReference>
<dbReference type="Proteomes" id="UP000274504">
    <property type="component" value="Unassembled WGS sequence"/>
</dbReference>
<comment type="cofactor">
    <cofactor evidence="12">
        <name>[2Fe-2S] cluster</name>
        <dbReference type="ChEBI" id="CHEBI:190135"/>
    </cofactor>
</comment>
<keyword evidence="5" id="KW-0808">Transferase</keyword>
<name>A0A0R3SQX3_HYMDI</name>
<dbReference type="CDD" id="cd00207">
    <property type="entry name" value="fer2"/>
    <property type="match status" value="1"/>
</dbReference>
<dbReference type="InterPro" id="IPR052097">
    <property type="entry name" value="SET-MYND_domain_protein"/>
</dbReference>
<proteinExistence type="predicted"/>
<gene>
    <name evidence="15" type="ORF">HDID_LOCUS7507</name>
</gene>
<dbReference type="SUPFAM" id="SSF82199">
    <property type="entry name" value="SET domain"/>
    <property type="match status" value="1"/>
</dbReference>
<evidence type="ECO:0000256" key="13">
    <source>
        <dbReference type="ARBA" id="ARBA00048985"/>
    </source>
</evidence>
<keyword evidence="8" id="KW-0479">Metal-binding</keyword>
<evidence type="ECO:0000313" key="15">
    <source>
        <dbReference type="EMBL" id="VDL59825.1"/>
    </source>
</evidence>
<dbReference type="GO" id="GO:0005737">
    <property type="term" value="C:cytoplasm"/>
    <property type="evidence" value="ECO:0007669"/>
    <property type="project" value="UniProtKB-SubCell"/>
</dbReference>
<comment type="subcellular location">
    <subcellularLocation>
        <location evidence="2">Cytoplasm</location>
    </subcellularLocation>
    <subcellularLocation>
        <location evidence="1">Nucleus</location>
    </subcellularLocation>
</comment>
<dbReference type="AlphaFoldDB" id="A0A0R3SQX3"/>
<evidence type="ECO:0000256" key="4">
    <source>
        <dbReference type="ARBA" id="ARBA00022603"/>
    </source>
</evidence>
<evidence type="ECO:0000313" key="16">
    <source>
        <dbReference type="Proteomes" id="UP000274504"/>
    </source>
</evidence>
<evidence type="ECO:0000256" key="7">
    <source>
        <dbReference type="ARBA" id="ARBA00022714"/>
    </source>
</evidence>
<dbReference type="WBParaSite" id="HDID_0000750901-mRNA-1">
    <property type="protein sequence ID" value="HDID_0000750901-mRNA-1"/>
    <property type="gene ID" value="HDID_0000750901"/>
</dbReference>
<dbReference type="InterPro" id="IPR001214">
    <property type="entry name" value="SET_dom"/>
</dbReference>
<evidence type="ECO:0000256" key="10">
    <source>
        <dbReference type="ARBA" id="ARBA00023014"/>
    </source>
</evidence>
<evidence type="ECO:0000256" key="6">
    <source>
        <dbReference type="ARBA" id="ARBA00022691"/>
    </source>
</evidence>
<keyword evidence="6" id="KW-0949">S-adenosyl-L-methionine</keyword>
<protein>
    <submittedName>
        <fullName evidence="17">SET domain-containing protein</fullName>
    </submittedName>
</protein>
<dbReference type="Gene3D" id="3.10.20.30">
    <property type="match status" value="1"/>
</dbReference>
<dbReference type="OrthoDB" id="62495at2759"/>
<dbReference type="PROSITE" id="PS00814">
    <property type="entry name" value="ADX"/>
    <property type="match status" value="1"/>
</dbReference>
<dbReference type="InterPro" id="IPR001041">
    <property type="entry name" value="2Fe-2S_ferredoxin-type"/>
</dbReference>
<dbReference type="Pfam" id="PF00856">
    <property type="entry name" value="SET"/>
    <property type="match status" value="1"/>
</dbReference>
<dbReference type="EMBL" id="UYSG01010941">
    <property type="protein sequence ID" value="VDL59825.1"/>
    <property type="molecule type" value="Genomic_DNA"/>
</dbReference>
<keyword evidence="9" id="KW-0408">Iron</keyword>
<dbReference type="Gene3D" id="1.10.220.160">
    <property type="match status" value="1"/>
</dbReference>